<comment type="function">
    <text evidence="2">Catalyzes the phosphorylation of pyruvate to phosphoenolpyruvate.</text>
</comment>
<evidence type="ECO:0000256" key="5">
    <source>
        <dbReference type="ARBA" id="ARBA00011996"/>
    </source>
</evidence>
<dbReference type="SUPFAM" id="SSF56059">
    <property type="entry name" value="Glutathione synthetase ATP-binding domain-like"/>
    <property type="match status" value="1"/>
</dbReference>
<evidence type="ECO:0000256" key="11">
    <source>
        <dbReference type="ARBA" id="ARBA00022842"/>
    </source>
</evidence>
<evidence type="ECO:0000313" key="15">
    <source>
        <dbReference type="EMBL" id="KUG25572.1"/>
    </source>
</evidence>
<organism evidence="15">
    <name type="scientific">hydrocarbon metagenome</name>
    <dbReference type="NCBI Taxonomy" id="938273"/>
    <lineage>
        <taxon>unclassified sequences</taxon>
        <taxon>metagenomes</taxon>
        <taxon>ecological metagenomes</taxon>
    </lineage>
</organism>
<dbReference type="Gene3D" id="3.30.1490.20">
    <property type="entry name" value="ATP-grasp fold, A domain"/>
    <property type="match status" value="1"/>
</dbReference>
<dbReference type="AlphaFoldDB" id="A0A0W8FXK0"/>
<evidence type="ECO:0000256" key="8">
    <source>
        <dbReference type="ARBA" id="ARBA00022741"/>
    </source>
</evidence>
<comment type="cofactor">
    <cofactor evidence="1">
        <name>Mg(2+)</name>
        <dbReference type="ChEBI" id="CHEBI:18420"/>
    </cofactor>
</comment>
<dbReference type="PANTHER" id="PTHR43030">
    <property type="entry name" value="PHOSPHOENOLPYRUVATE SYNTHASE"/>
    <property type="match status" value="1"/>
</dbReference>
<dbReference type="GO" id="GO:0008986">
    <property type="term" value="F:pyruvate, water dikinase activity"/>
    <property type="evidence" value="ECO:0007669"/>
    <property type="project" value="UniProtKB-EC"/>
</dbReference>
<comment type="pathway">
    <text evidence="3">Carbohydrate biosynthesis; gluconeogenesis.</text>
</comment>
<feature type="domain" description="Pyruvate phosphate dikinase AMP/ATP-binding" evidence="14">
    <location>
        <begin position="445"/>
        <end position="827"/>
    </location>
</feature>
<dbReference type="InterPro" id="IPR006319">
    <property type="entry name" value="PEP_synth"/>
</dbReference>
<dbReference type="Gene3D" id="3.40.50.2300">
    <property type="match status" value="2"/>
</dbReference>
<evidence type="ECO:0000259" key="14">
    <source>
        <dbReference type="Pfam" id="PF01326"/>
    </source>
</evidence>
<dbReference type="GO" id="GO:0046872">
    <property type="term" value="F:metal ion binding"/>
    <property type="evidence" value="ECO:0007669"/>
    <property type="project" value="UniProtKB-KW"/>
</dbReference>
<comment type="caution">
    <text evidence="15">The sequence shown here is derived from an EMBL/GenBank/DDBJ whole genome shotgun (WGS) entry which is preliminary data.</text>
</comment>
<dbReference type="InterPro" id="IPR011006">
    <property type="entry name" value="CheY-like_superfamily"/>
</dbReference>
<keyword evidence="15" id="KW-0670">Pyruvate</keyword>
<keyword evidence="7" id="KW-0479">Metal-binding</keyword>
<evidence type="ECO:0000256" key="3">
    <source>
        <dbReference type="ARBA" id="ARBA00004742"/>
    </source>
</evidence>
<dbReference type="EC" id="2.7.9.2" evidence="5"/>
<reference evidence="15" key="1">
    <citation type="journal article" date="2015" name="Proc. Natl. Acad. Sci. U.S.A.">
        <title>Networks of energetic and metabolic interactions define dynamics in microbial communities.</title>
        <authorList>
            <person name="Embree M."/>
            <person name="Liu J.K."/>
            <person name="Al-Bassam M.M."/>
            <person name="Zengler K."/>
        </authorList>
    </citation>
    <scope>NUCLEOTIDE SEQUENCE</scope>
</reference>
<keyword evidence="11" id="KW-0460">Magnesium</keyword>
<evidence type="ECO:0000256" key="12">
    <source>
        <dbReference type="ARBA" id="ARBA00033470"/>
    </source>
</evidence>
<evidence type="ECO:0000256" key="7">
    <source>
        <dbReference type="ARBA" id="ARBA00022723"/>
    </source>
</evidence>
<proteinExistence type="inferred from homology"/>
<dbReference type="EMBL" id="LNQE01000650">
    <property type="protein sequence ID" value="KUG25572.1"/>
    <property type="molecule type" value="Genomic_DNA"/>
</dbReference>
<protein>
    <recommendedName>
        <fullName evidence="5">pyruvate, water dikinase</fullName>
        <ecNumber evidence="5">2.7.9.2</ecNumber>
    </recommendedName>
    <alternativeName>
        <fullName evidence="12">Pyruvate, water dikinase</fullName>
    </alternativeName>
</protein>
<evidence type="ECO:0000256" key="2">
    <source>
        <dbReference type="ARBA" id="ARBA00002988"/>
    </source>
</evidence>
<evidence type="ECO:0000256" key="10">
    <source>
        <dbReference type="ARBA" id="ARBA00022840"/>
    </source>
</evidence>
<sequence>MNKMKDATSEFFDSMWIEHGYGNRFQGFQNLMRFRVRDILLVSSLYDLYLYEEDGRLYELIRNEYQGLQLSHSPELTRVSSGHDAIAIAKEEKRFDLIITTLHIEDMHATQLAKLVKESGLDIPIVLLAHDNKELMHLLLNKNTDVFDKIFVWQGDFRIIIAIIKYFEDRANVAHDTKIVGVQNIIVIEDSVRYYSSFLPIIYTETMQQSQRLISEGINLSHKFLRMRARPKILLCSNYEEAWDYYTKYKEFTLGIISDIDFPRNGIQDSQAGIKFASTVKAQQSDIPILLLSHNSENEKIAVDYNASFILKDSPTLLNELRQFMINYFSFGDFIFRVPTGMEVGRAFDLKTLVEQMKLVPAESIKYHAERNHFSNWLKARTEFYLAHQLRPRKVTDYNSIEDLRSYLIKAVLNYITFRQRGIITDFTKETFDPGSSFARIGGGSLGGKARGLSFVNTLINNYNVRESFEDVQISVPSAVVLGTDVFDQFLEENNLKKFALNCDDDKLITKRFLEAGKFPEDILGELAAFLDIVRTPLAIRSSSLLEDSQYHPFAGVYQTYMIPNIHSNSLIRLNDLLNSIKRVYASTYYQSAKNYIKITSYRLEEEKMAVIIQRTVGNTHGNRFYPDISGVAKSYNFYPISPQKSNDGIISAALGLGKTVVDGGNTVRFCPKYPTDLIQFYSVKESLNNSQRDFYALSLDGNSEFGYETHDMLLIKHDLKAAEEDDTLQFVASTYSPENDRIYDGLSREGMRLVTFGPILRNKLFPLPQILELLLDMGTWGMGTPVEIEFAVNMSTKPKEFGILQMRPLVIHHEVEELEIDESDKENIICYSEQVLGNGLIDDLKDIIYVDYNTFDRSKSIDVAKEVSYFNSKMLDANKPYLLIGVGRWGSLDPWLGIPVAWEQIAGAKAIIETGFKEFSVTPSQGTHFFQNITSFMIGYFTVDTNKKDYIDWNWVTSQVPVESKTFTKHLHFDNPIILKMNGHENKGIILKPEVRFDR</sequence>
<dbReference type="CDD" id="cd00156">
    <property type="entry name" value="REC"/>
    <property type="match status" value="1"/>
</dbReference>
<keyword evidence="9 15" id="KW-0418">Kinase</keyword>
<dbReference type="InterPro" id="IPR013815">
    <property type="entry name" value="ATP_grasp_subdomain_1"/>
</dbReference>
<evidence type="ECO:0000256" key="13">
    <source>
        <dbReference type="ARBA" id="ARBA00047700"/>
    </source>
</evidence>
<gene>
    <name evidence="15" type="ORF">ASZ90_004603</name>
</gene>
<keyword evidence="6" id="KW-0808">Transferase</keyword>
<name>A0A0W8FXK0_9ZZZZ</name>
<comment type="similarity">
    <text evidence="4">Belongs to the PEP-utilizing enzyme family.</text>
</comment>
<dbReference type="SUPFAM" id="SSF52172">
    <property type="entry name" value="CheY-like"/>
    <property type="match status" value="1"/>
</dbReference>
<keyword evidence="8" id="KW-0547">Nucleotide-binding</keyword>
<dbReference type="GO" id="GO:0005524">
    <property type="term" value="F:ATP binding"/>
    <property type="evidence" value="ECO:0007669"/>
    <property type="project" value="UniProtKB-KW"/>
</dbReference>
<evidence type="ECO:0000256" key="9">
    <source>
        <dbReference type="ARBA" id="ARBA00022777"/>
    </source>
</evidence>
<dbReference type="Pfam" id="PF01326">
    <property type="entry name" value="PPDK_N"/>
    <property type="match status" value="1"/>
</dbReference>
<dbReference type="PANTHER" id="PTHR43030:SF1">
    <property type="entry name" value="PHOSPHOENOLPYRUVATE SYNTHASE"/>
    <property type="match status" value="1"/>
</dbReference>
<keyword evidence="10" id="KW-0067">ATP-binding</keyword>
<evidence type="ECO:0000256" key="1">
    <source>
        <dbReference type="ARBA" id="ARBA00001946"/>
    </source>
</evidence>
<comment type="catalytic activity">
    <reaction evidence="13">
        <text>pyruvate + ATP + H2O = phosphoenolpyruvate + AMP + phosphate + 2 H(+)</text>
        <dbReference type="Rhea" id="RHEA:11364"/>
        <dbReference type="ChEBI" id="CHEBI:15361"/>
        <dbReference type="ChEBI" id="CHEBI:15377"/>
        <dbReference type="ChEBI" id="CHEBI:15378"/>
        <dbReference type="ChEBI" id="CHEBI:30616"/>
        <dbReference type="ChEBI" id="CHEBI:43474"/>
        <dbReference type="ChEBI" id="CHEBI:58702"/>
        <dbReference type="ChEBI" id="CHEBI:456215"/>
        <dbReference type="EC" id="2.7.9.2"/>
    </reaction>
</comment>
<evidence type="ECO:0000256" key="4">
    <source>
        <dbReference type="ARBA" id="ARBA00007837"/>
    </source>
</evidence>
<evidence type="ECO:0000256" key="6">
    <source>
        <dbReference type="ARBA" id="ARBA00022679"/>
    </source>
</evidence>
<dbReference type="InterPro" id="IPR002192">
    <property type="entry name" value="PPDK_AMP/ATP-bd"/>
</dbReference>
<accession>A0A0W8FXK0</accession>